<feature type="signal peptide" evidence="6">
    <location>
        <begin position="1"/>
        <end position="20"/>
    </location>
</feature>
<comment type="catalytic activity">
    <reaction evidence="5">
        <text>chorismate = prephenate</text>
        <dbReference type="Rhea" id="RHEA:13897"/>
        <dbReference type="ChEBI" id="CHEBI:29748"/>
        <dbReference type="ChEBI" id="CHEBI:29934"/>
        <dbReference type="EC" id="5.4.99.5"/>
    </reaction>
</comment>
<reference evidence="8 9" key="1">
    <citation type="submission" date="2015-07" db="EMBL/GenBank/DDBJ databases">
        <title>Complete genome sequence of Mycobacterium goodii X7B, a facultative thermophilic biodesulfurizing bacterium.</title>
        <authorList>
            <person name="Yu B."/>
            <person name="Li F."/>
            <person name="Xu P."/>
        </authorList>
    </citation>
    <scope>NUCLEOTIDE SEQUENCE [LARGE SCALE GENOMIC DNA]</scope>
    <source>
        <strain evidence="8 9">X7B</strain>
    </source>
</reference>
<dbReference type="PANTHER" id="PTHR38041">
    <property type="entry name" value="CHORISMATE MUTASE"/>
    <property type="match status" value="1"/>
</dbReference>
<evidence type="ECO:0000313" key="9">
    <source>
        <dbReference type="Proteomes" id="UP000062255"/>
    </source>
</evidence>
<dbReference type="InterPro" id="IPR008240">
    <property type="entry name" value="Chorismate_mutase_periplasmic"/>
</dbReference>
<sequence>MFASVLLAALAGVGAPHASAEDTDPLLALVDAAAQRLQTADPVAASKFRSGGAIDDPEREQQVIAAVTADATRHDIDPGYVHDVFRNQIDATSSVEHTRFAQWKLDPAAAPTSAPDLAASRQKIDTLNRTMVDEIARQWPVLHSPACRPDLDRAIDAVAAARGFDPVYRRALEYATHSYCR</sequence>
<dbReference type="STRING" id="134601.AFA91_28580"/>
<organism evidence="8 9">
    <name type="scientific">Mycolicibacterium goodii</name>
    <name type="common">Mycobacterium goodii</name>
    <dbReference type="NCBI Taxonomy" id="134601"/>
    <lineage>
        <taxon>Bacteria</taxon>
        <taxon>Bacillati</taxon>
        <taxon>Actinomycetota</taxon>
        <taxon>Actinomycetes</taxon>
        <taxon>Mycobacteriales</taxon>
        <taxon>Mycobacteriaceae</taxon>
        <taxon>Mycolicibacterium</taxon>
    </lineage>
</organism>
<dbReference type="GO" id="GO:0046417">
    <property type="term" value="P:chorismate metabolic process"/>
    <property type="evidence" value="ECO:0007669"/>
    <property type="project" value="InterPro"/>
</dbReference>
<dbReference type="NCBIfam" id="TIGR01806">
    <property type="entry name" value="CM_mono2"/>
    <property type="match status" value="1"/>
</dbReference>
<feature type="domain" description="Chorismate mutase" evidence="7">
    <location>
        <begin position="7"/>
        <end position="100"/>
    </location>
</feature>
<dbReference type="KEGG" id="mgo:AFA91_28580"/>
<protein>
    <recommendedName>
        <fullName evidence="2 5">Chorismate mutase</fullName>
        <ecNumber evidence="2 5">5.4.99.5</ecNumber>
    </recommendedName>
</protein>
<evidence type="ECO:0000259" key="7">
    <source>
        <dbReference type="PROSITE" id="PS51168"/>
    </source>
</evidence>
<dbReference type="EMBL" id="CP012150">
    <property type="protein sequence ID" value="AKS36724.1"/>
    <property type="molecule type" value="Genomic_DNA"/>
</dbReference>
<feature type="chain" id="PRO_5005454120" description="Chorismate mutase" evidence="6">
    <location>
        <begin position="21"/>
        <end position="181"/>
    </location>
</feature>
<dbReference type="InterPro" id="IPR002701">
    <property type="entry name" value="CM_II_prokaryot"/>
</dbReference>
<keyword evidence="4 5" id="KW-0413">Isomerase</keyword>
<evidence type="ECO:0000256" key="3">
    <source>
        <dbReference type="ARBA" id="ARBA00022729"/>
    </source>
</evidence>
<evidence type="ECO:0000256" key="1">
    <source>
        <dbReference type="ARBA" id="ARBA00004817"/>
    </source>
</evidence>
<dbReference type="PIRSF" id="PIRSF026640">
    <property type="entry name" value="Peripl_chor_mut"/>
    <property type="match status" value="1"/>
</dbReference>
<dbReference type="NCBIfam" id="NF006741">
    <property type="entry name" value="PRK09269.1"/>
    <property type="match status" value="1"/>
</dbReference>
<dbReference type="SMART" id="SM00830">
    <property type="entry name" value="CM_2"/>
    <property type="match status" value="1"/>
</dbReference>
<dbReference type="Proteomes" id="UP000062255">
    <property type="component" value="Chromosome"/>
</dbReference>
<dbReference type="InterPro" id="IPR051331">
    <property type="entry name" value="Chorismate_mutase-related"/>
</dbReference>
<keyword evidence="3 6" id="KW-0732">Signal</keyword>
<dbReference type="GO" id="GO:0009697">
    <property type="term" value="P:salicylic acid biosynthetic process"/>
    <property type="evidence" value="ECO:0007669"/>
    <property type="project" value="TreeGrafter"/>
</dbReference>
<dbReference type="EC" id="5.4.99.5" evidence="2 5"/>
<dbReference type="PROSITE" id="PS51168">
    <property type="entry name" value="CHORISMATE_MUT_2"/>
    <property type="match status" value="1"/>
</dbReference>
<dbReference type="PANTHER" id="PTHR38041:SF2">
    <property type="entry name" value="SECRETED CHORISMATE MUTASE"/>
    <property type="match status" value="1"/>
</dbReference>
<dbReference type="Pfam" id="PF01817">
    <property type="entry name" value="CM_2"/>
    <property type="match status" value="1"/>
</dbReference>
<dbReference type="RefSeq" id="WP_049749107.1">
    <property type="nucleotide sequence ID" value="NZ_CP012150.1"/>
</dbReference>
<evidence type="ECO:0000256" key="5">
    <source>
        <dbReference type="PIRNR" id="PIRNR026640"/>
    </source>
</evidence>
<evidence type="ECO:0000313" key="8">
    <source>
        <dbReference type="EMBL" id="AKS36724.1"/>
    </source>
</evidence>
<dbReference type="Gene3D" id="1.20.59.10">
    <property type="entry name" value="Chorismate mutase"/>
    <property type="match status" value="1"/>
</dbReference>
<dbReference type="UniPathway" id="UPA00120">
    <property type="reaction ID" value="UER00203"/>
</dbReference>
<dbReference type="AlphaFoldDB" id="A0A0K0XH41"/>
<proteinExistence type="predicted"/>
<comment type="function">
    <text evidence="5">Catalyzes the Claisen rearrangement of chorismate to prephenate.</text>
</comment>
<evidence type="ECO:0000256" key="2">
    <source>
        <dbReference type="ARBA" id="ARBA00012404"/>
    </source>
</evidence>
<evidence type="ECO:0000256" key="6">
    <source>
        <dbReference type="SAM" id="SignalP"/>
    </source>
</evidence>
<dbReference type="SUPFAM" id="SSF48600">
    <property type="entry name" value="Chorismate mutase II"/>
    <property type="match status" value="1"/>
</dbReference>
<dbReference type="GO" id="GO:0004106">
    <property type="term" value="F:chorismate mutase activity"/>
    <property type="evidence" value="ECO:0007669"/>
    <property type="project" value="UniProtKB-EC"/>
</dbReference>
<dbReference type="OrthoDB" id="3825510at2"/>
<evidence type="ECO:0000256" key="4">
    <source>
        <dbReference type="ARBA" id="ARBA00023235"/>
    </source>
</evidence>
<dbReference type="PATRIC" id="fig|134601.6.peg.5903"/>
<gene>
    <name evidence="8" type="ORF">AFA91_28580</name>
</gene>
<dbReference type="InterPro" id="IPR036979">
    <property type="entry name" value="CM_dom_sf"/>
</dbReference>
<accession>A0A0K0XH41</accession>
<name>A0A0K0XH41_MYCGD</name>
<dbReference type="InterPro" id="IPR036263">
    <property type="entry name" value="Chorismate_II_sf"/>
</dbReference>
<comment type="pathway">
    <text evidence="1 5">Metabolic intermediate biosynthesis; prephenate biosynthesis; prephenate from chorismate: step 1/1.</text>
</comment>